<dbReference type="Proteomes" id="UP000789524">
    <property type="component" value="Unassembled WGS sequence"/>
</dbReference>
<name>A0A8J2QMJ2_9NEOP</name>
<dbReference type="AlphaFoldDB" id="A0A8J2QMJ2"/>
<reference evidence="2" key="1">
    <citation type="submission" date="2021-09" db="EMBL/GenBank/DDBJ databases">
        <authorList>
            <person name="Martin H S."/>
        </authorList>
    </citation>
    <scope>NUCLEOTIDE SEQUENCE</scope>
</reference>
<evidence type="ECO:0000256" key="1">
    <source>
        <dbReference type="SAM" id="MobiDB-lite"/>
    </source>
</evidence>
<organism evidence="2 3">
    <name type="scientific">Danaus chrysippus</name>
    <name type="common">African queen</name>
    <dbReference type="NCBI Taxonomy" id="151541"/>
    <lineage>
        <taxon>Eukaryota</taxon>
        <taxon>Metazoa</taxon>
        <taxon>Ecdysozoa</taxon>
        <taxon>Arthropoda</taxon>
        <taxon>Hexapoda</taxon>
        <taxon>Insecta</taxon>
        <taxon>Pterygota</taxon>
        <taxon>Neoptera</taxon>
        <taxon>Endopterygota</taxon>
        <taxon>Lepidoptera</taxon>
        <taxon>Glossata</taxon>
        <taxon>Ditrysia</taxon>
        <taxon>Papilionoidea</taxon>
        <taxon>Nymphalidae</taxon>
        <taxon>Danainae</taxon>
        <taxon>Danaini</taxon>
        <taxon>Danaina</taxon>
        <taxon>Danaus</taxon>
        <taxon>Anosia</taxon>
    </lineage>
</organism>
<feature type="region of interest" description="Disordered" evidence="1">
    <location>
        <begin position="22"/>
        <end position="72"/>
    </location>
</feature>
<accession>A0A8J2QMJ2</accession>
<dbReference type="EMBL" id="CAKASE010000055">
    <property type="protein sequence ID" value="CAG9566014.1"/>
    <property type="molecule type" value="Genomic_DNA"/>
</dbReference>
<comment type="caution">
    <text evidence="2">The sequence shown here is derived from an EMBL/GenBank/DDBJ whole genome shotgun (WGS) entry which is preliminary data.</text>
</comment>
<gene>
    <name evidence="2" type="ORF">DCHRY22_LOCUS6745</name>
</gene>
<evidence type="ECO:0000313" key="3">
    <source>
        <dbReference type="Proteomes" id="UP000789524"/>
    </source>
</evidence>
<keyword evidence="3" id="KW-1185">Reference proteome</keyword>
<feature type="compositionally biased region" description="Low complexity" evidence="1">
    <location>
        <begin position="56"/>
        <end position="66"/>
    </location>
</feature>
<proteinExistence type="predicted"/>
<sequence>MELKFVAVVALGGFSRSRLSARVPAAHGPDRWPHRPPTPVCGPTAHGPGPRPHSPSPTARALLRQSRSSRRTERTCPYLRYHYDSYCG</sequence>
<evidence type="ECO:0000313" key="2">
    <source>
        <dbReference type="EMBL" id="CAG9566014.1"/>
    </source>
</evidence>
<protein>
    <submittedName>
        <fullName evidence="2">(African queen) hypothetical protein</fullName>
    </submittedName>
</protein>